<dbReference type="Proteomes" id="UP000006050">
    <property type="component" value="Chromosome"/>
</dbReference>
<comment type="catalytic activity">
    <reaction evidence="1 9">
        <text>D-alanyl-D-alanine + H2O = 2 D-alanine</text>
        <dbReference type="Rhea" id="RHEA:20661"/>
        <dbReference type="ChEBI" id="CHEBI:15377"/>
        <dbReference type="ChEBI" id="CHEBI:57416"/>
        <dbReference type="ChEBI" id="CHEBI:57822"/>
        <dbReference type="EC" id="3.4.13.22"/>
    </reaction>
</comment>
<dbReference type="PANTHER" id="PTHR43126:SF2">
    <property type="entry name" value="D-ALANYL-D-ALANINE DIPEPTIDASE"/>
    <property type="match status" value="1"/>
</dbReference>
<keyword evidence="4 9" id="KW-0378">Hydrolase</keyword>
<dbReference type="eggNOG" id="COG2173">
    <property type="taxonomic scope" value="Bacteria"/>
</dbReference>
<evidence type="ECO:0000256" key="8">
    <source>
        <dbReference type="ARBA" id="ARBA00023316"/>
    </source>
</evidence>
<evidence type="ECO:0000256" key="1">
    <source>
        <dbReference type="ARBA" id="ARBA00001362"/>
    </source>
</evidence>
<dbReference type="GO" id="GO:0071555">
    <property type="term" value="P:cell wall organization"/>
    <property type="evidence" value="ECO:0007669"/>
    <property type="project" value="UniProtKB-KW"/>
</dbReference>
<evidence type="ECO:0000256" key="2">
    <source>
        <dbReference type="ARBA" id="ARBA00022670"/>
    </source>
</evidence>
<dbReference type="GO" id="GO:0008237">
    <property type="term" value="F:metallopeptidase activity"/>
    <property type="evidence" value="ECO:0007669"/>
    <property type="project" value="UniProtKB-KW"/>
</dbReference>
<dbReference type="AlphaFoldDB" id="I3Z2B9"/>
<reference evidence="11" key="1">
    <citation type="submission" date="2012-06" db="EMBL/GenBank/DDBJ databases">
        <title>The complete genome of Belliella baltica DSM 15883.</title>
        <authorList>
            <person name="Lucas S."/>
            <person name="Copeland A."/>
            <person name="Lapidus A."/>
            <person name="Goodwin L."/>
            <person name="Pitluck S."/>
            <person name="Peters L."/>
            <person name="Mikhailova N."/>
            <person name="Davenport K."/>
            <person name="Kyrpides N."/>
            <person name="Mavromatis K."/>
            <person name="Pagani I."/>
            <person name="Ivanova N."/>
            <person name="Ovchinnikova G."/>
            <person name="Zeytun A."/>
            <person name="Detter J.C."/>
            <person name="Han C."/>
            <person name="Land M."/>
            <person name="Hauser L."/>
            <person name="Markowitz V."/>
            <person name="Cheng J.-F."/>
            <person name="Hugenholtz P."/>
            <person name="Woyke T."/>
            <person name="Wu D."/>
            <person name="Tindall B."/>
            <person name="Pomrenke H."/>
            <person name="Brambilla E."/>
            <person name="Klenk H.-P."/>
            <person name="Eisen J.A."/>
        </authorList>
    </citation>
    <scope>NUCLEOTIDE SEQUENCE [LARGE SCALE GENOMIC DNA]</scope>
    <source>
        <strain evidence="11">DSM 15883 / CIP 108006 / LMG 21964 / BA134</strain>
    </source>
</reference>
<dbReference type="EMBL" id="CP003281">
    <property type="protein sequence ID" value="AFL83387.1"/>
    <property type="molecule type" value="Genomic_DNA"/>
</dbReference>
<evidence type="ECO:0000313" key="11">
    <source>
        <dbReference type="Proteomes" id="UP000006050"/>
    </source>
</evidence>
<dbReference type="GO" id="GO:0160237">
    <property type="term" value="F:D-Ala-D-Ala dipeptidase activity"/>
    <property type="evidence" value="ECO:0007669"/>
    <property type="project" value="UniProtKB-EC"/>
</dbReference>
<keyword evidence="7 9" id="KW-0482">Metalloprotease</keyword>
<dbReference type="PANTHER" id="PTHR43126">
    <property type="entry name" value="D-ALANYL-D-ALANINE DIPEPTIDASE"/>
    <property type="match status" value="1"/>
</dbReference>
<keyword evidence="6 9" id="KW-0224">Dipeptidase</keyword>
<dbReference type="EC" id="3.4.13.22" evidence="9"/>
<feature type="site" description="Transition state stabilizer" evidence="9">
    <location>
        <position position="128"/>
    </location>
</feature>
<dbReference type="GO" id="GO:0008270">
    <property type="term" value="F:zinc ion binding"/>
    <property type="evidence" value="ECO:0007669"/>
    <property type="project" value="UniProtKB-UniRule"/>
</dbReference>
<dbReference type="HOGENOM" id="CLU_060744_1_0_10"/>
<evidence type="ECO:0000256" key="5">
    <source>
        <dbReference type="ARBA" id="ARBA00022833"/>
    </source>
</evidence>
<evidence type="ECO:0000256" key="3">
    <source>
        <dbReference type="ARBA" id="ARBA00022723"/>
    </source>
</evidence>
<dbReference type="SUPFAM" id="SSF55166">
    <property type="entry name" value="Hedgehog/DD-peptidase"/>
    <property type="match status" value="1"/>
</dbReference>
<dbReference type="CDD" id="cd14840">
    <property type="entry name" value="D-Ala-D-Ala_dipeptidase_Aad"/>
    <property type="match status" value="1"/>
</dbReference>
<keyword evidence="8" id="KW-0961">Cell wall biogenesis/degradation</keyword>
<accession>I3Z2B9</accession>
<dbReference type="HAMAP" id="MF_01924">
    <property type="entry name" value="A_A_dipeptidase"/>
    <property type="match status" value="1"/>
</dbReference>
<evidence type="ECO:0000256" key="9">
    <source>
        <dbReference type="HAMAP-Rule" id="MF_01924"/>
    </source>
</evidence>
<organism evidence="10 11">
    <name type="scientific">Belliella baltica (strain DSM 15883 / CIP 108006 / LMG 21964 / BA134)</name>
    <dbReference type="NCBI Taxonomy" id="866536"/>
    <lineage>
        <taxon>Bacteria</taxon>
        <taxon>Pseudomonadati</taxon>
        <taxon>Bacteroidota</taxon>
        <taxon>Cytophagia</taxon>
        <taxon>Cytophagales</taxon>
        <taxon>Cyclobacteriaceae</taxon>
        <taxon>Belliella</taxon>
    </lineage>
</organism>
<dbReference type="OrthoDB" id="9801430at2"/>
<dbReference type="Gene3D" id="3.30.1380.10">
    <property type="match status" value="1"/>
</dbReference>
<gene>
    <name evidence="10" type="ordered locus">Belba_0734</name>
</gene>
<comment type="cofactor">
    <cofactor evidence="9">
        <name>Zn(2+)</name>
        <dbReference type="ChEBI" id="CHEBI:29105"/>
    </cofactor>
    <text evidence="9">Binds 1 zinc ion per subunit.</text>
</comment>
<comment type="similarity">
    <text evidence="9">Belongs to the peptidase M15D family.</text>
</comment>
<name>I3Z2B9_BELBD</name>
<evidence type="ECO:0000256" key="6">
    <source>
        <dbReference type="ARBA" id="ARBA00022997"/>
    </source>
</evidence>
<dbReference type="InterPro" id="IPR000755">
    <property type="entry name" value="A_A_dipeptidase"/>
</dbReference>
<comment type="function">
    <text evidence="9">Catalyzes hydrolysis of the D-alanyl-D-alanine dipeptide.</text>
</comment>
<dbReference type="KEGG" id="bbd:Belba_0734"/>
<dbReference type="PATRIC" id="fig|866536.3.peg.756"/>
<dbReference type="PROSITE" id="PS51257">
    <property type="entry name" value="PROKAR_LIPOPROTEIN"/>
    <property type="match status" value="1"/>
</dbReference>
<proteinExistence type="inferred from homology"/>
<feature type="active site" description="Proton donor/acceptor" evidence="9">
    <location>
        <position position="232"/>
    </location>
</feature>
<evidence type="ECO:0000256" key="7">
    <source>
        <dbReference type="ARBA" id="ARBA00023049"/>
    </source>
</evidence>
<feature type="binding site" evidence="9">
    <location>
        <position position="167"/>
    </location>
    <ligand>
        <name>Zn(2+)</name>
        <dbReference type="ChEBI" id="CHEBI:29105"/>
        <note>catalytic</note>
    </ligand>
</feature>
<keyword evidence="11" id="KW-1185">Reference proteome</keyword>
<keyword evidence="3 9" id="KW-0479">Metal-binding</keyword>
<dbReference type="GO" id="GO:0006508">
    <property type="term" value="P:proteolysis"/>
    <property type="evidence" value="ECO:0007669"/>
    <property type="project" value="UniProtKB-KW"/>
</dbReference>
<dbReference type="Pfam" id="PF01427">
    <property type="entry name" value="Peptidase_M15"/>
    <property type="match status" value="1"/>
</dbReference>
<dbReference type="STRING" id="866536.Belba_0734"/>
<evidence type="ECO:0000256" key="4">
    <source>
        <dbReference type="ARBA" id="ARBA00022801"/>
    </source>
</evidence>
<keyword evidence="5 9" id="KW-0862">Zinc</keyword>
<evidence type="ECO:0000313" key="10">
    <source>
        <dbReference type="EMBL" id="AFL83387.1"/>
    </source>
</evidence>
<protein>
    <recommendedName>
        <fullName evidence="9">D-alanyl-D-alanine dipeptidase</fullName>
        <shortName evidence="9">D-Ala-D-Ala dipeptidase</shortName>
        <ecNumber evidence="9">3.4.13.22</ecNumber>
    </recommendedName>
</protein>
<dbReference type="RefSeq" id="WP_014771396.1">
    <property type="nucleotide sequence ID" value="NC_018010.1"/>
</dbReference>
<feature type="binding site" evidence="9">
    <location>
        <position position="235"/>
    </location>
    <ligand>
        <name>Zn(2+)</name>
        <dbReference type="ChEBI" id="CHEBI:29105"/>
        <note>catalytic</note>
    </ligand>
</feature>
<keyword evidence="2 9" id="KW-0645">Protease</keyword>
<feature type="binding site" evidence="9">
    <location>
        <position position="160"/>
    </location>
    <ligand>
        <name>Zn(2+)</name>
        <dbReference type="ChEBI" id="CHEBI:29105"/>
        <note>catalytic</note>
    </ligand>
</feature>
<dbReference type="InterPro" id="IPR009045">
    <property type="entry name" value="Zn_M74/Hedgehog-like"/>
</dbReference>
<sequence length="252" mass="28937">MTQKLNKYLLFLLIISLASCETKQVQTEVEVEEIFEQSEEIVLSEDEFIGELEQGLIDAGLIDIETIIPEVYVDLKYSTTDNFFGQDVYGELTRCYIQPEVAKMLLKSFEILKKEHPELTFLIYDGVRPQSVQQILWDNLDKPDSIKPLYVADPKVGGLHNFGVAVDLTLAFQESGEALEMGTSYDYFGYPAYPDRESQMLKEGKITQEHISNREILRKVMKHGGFTGIGSEWWHFNAFSRKEAAERFEIVK</sequence>